<dbReference type="InterPro" id="IPR009056">
    <property type="entry name" value="Cyt_c-like_dom"/>
</dbReference>
<dbReference type="PROSITE" id="PS51007">
    <property type="entry name" value="CYTC"/>
    <property type="match status" value="1"/>
</dbReference>
<feature type="signal peptide" evidence="6">
    <location>
        <begin position="1"/>
        <end position="20"/>
    </location>
</feature>
<feature type="domain" description="Cytochrome c" evidence="7">
    <location>
        <begin position="18"/>
        <end position="108"/>
    </location>
</feature>
<evidence type="ECO:0000256" key="2">
    <source>
        <dbReference type="ARBA" id="ARBA00022723"/>
    </source>
</evidence>
<proteinExistence type="predicted"/>
<protein>
    <submittedName>
        <fullName evidence="8">Cytochrome c</fullName>
    </submittedName>
</protein>
<dbReference type="InterPro" id="IPR036909">
    <property type="entry name" value="Cyt_c-like_dom_sf"/>
</dbReference>
<evidence type="ECO:0000256" key="6">
    <source>
        <dbReference type="SAM" id="SignalP"/>
    </source>
</evidence>
<evidence type="ECO:0000256" key="3">
    <source>
        <dbReference type="ARBA" id="ARBA00023004"/>
    </source>
</evidence>
<dbReference type="Proteomes" id="UP000199227">
    <property type="component" value="Unassembled WGS sequence"/>
</dbReference>
<evidence type="ECO:0000256" key="1">
    <source>
        <dbReference type="ARBA" id="ARBA00022617"/>
    </source>
</evidence>
<organism evidence="8 9">
    <name type="scientific">Hydrogenimonas thermophila</name>
    <dbReference type="NCBI Taxonomy" id="223786"/>
    <lineage>
        <taxon>Bacteria</taxon>
        <taxon>Pseudomonadati</taxon>
        <taxon>Campylobacterota</taxon>
        <taxon>Epsilonproteobacteria</taxon>
        <taxon>Campylobacterales</taxon>
        <taxon>Hydrogenimonadaceae</taxon>
        <taxon>Hydrogenimonas</taxon>
    </lineage>
</organism>
<dbReference type="GO" id="GO:0009055">
    <property type="term" value="F:electron transfer activity"/>
    <property type="evidence" value="ECO:0007669"/>
    <property type="project" value="InterPro"/>
</dbReference>
<evidence type="ECO:0000256" key="4">
    <source>
        <dbReference type="PROSITE-ProRule" id="PRU00433"/>
    </source>
</evidence>
<name>A0A1I5RBK9_9BACT</name>
<keyword evidence="6" id="KW-0732">Signal</keyword>
<dbReference type="Pfam" id="PF00034">
    <property type="entry name" value="Cytochrom_C"/>
    <property type="match status" value="1"/>
</dbReference>
<accession>A0A1I5RBK9</accession>
<dbReference type="Gene3D" id="1.10.760.10">
    <property type="entry name" value="Cytochrome c-like domain"/>
    <property type="match status" value="1"/>
</dbReference>
<sequence length="129" mass="13606">MRNLGKLLVLTACSTLLLNASDGASIAQKYGCMGCHAIIGKKNAPAFRGVANRNLRFNGSNAKASIINSIKNGSKGKYPNFTNSVMPPFPNISDDELNTLADWILSQAGRRGQGQGMGRGQGGGRGMSY</sequence>
<keyword evidence="2 4" id="KW-0479">Metal-binding</keyword>
<reference evidence="8 9" key="1">
    <citation type="submission" date="2016-10" db="EMBL/GenBank/DDBJ databases">
        <authorList>
            <person name="de Groot N.N."/>
        </authorList>
    </citation>
    <scope>NUCLEOTIDE SEQUENCE [LARGE SCALE GENOMIC DNA]</scope>
    <source>
        <strain evidence="8 9">EP1-55-1</strain>
    </source>
</reference>
<dbReference type="GO" id="GO:0046872">
    <property type="term" value="F:metal ion binding"/>
    <property type="evidence" value="ECO:0007669"/>
    <property type="project" value="UniProtKB-KW"/>
</dbReference>
<evidence type="ECO:0000256" key="5">
    <source>
        <dbReference type="SAM" id="MobiDB-lite"/>
    </source>
</evidence>
<dbReference type="AlphaFoldDB" id="A0A1I5RBK9"/>
<dbReference type="EMBL" id="FOXB01000026">
    <property type="protein sequence ID" value="SFP55727.1"/>
    <property type="molecule type" value="Genomic_DNA"/>
</dbReference>
<keyword evidence="3 4" id="KW-0408">Iron</keyword>
<dbReference type="RefSeq" id="WP_092912886.1">
    <property type="nucleotide sequence ID" value="NZ_CP136592.1"/>
</dbReference>
<gene>
    <name evidence="8" type="ORF">SAMN05216234_1265</name>
</gene>
<feature type="compositionally biased region" description="Gly residues" evidence="5">
    <location>
        <begin position="111"/>
        <end position="129"/>
    </location>
</feature>
<keyword evidence="1 4" id="KW-0349">Heme</keyword>
<evidence type="ECO:0000259" key="7">
    <source>
        <dbReference type="PROSITE" id="PS51007"/>
    </source>
</evidence>
<evidence type="ECO:0000313" key="8">
    <source>
        <dbReference type="EMBL" id="SFP55727.1"/>
    </source>
</evidence>
<evidence type="ECO:0000313" key="9">
    <source>
        <dbReference type="Proteomes" id="UP000199227"/>
    </source>
</evidence>
<keyword evidence="9" id="KW-1185">Reference proteome</keyword>
<feature type="chain" id="PRO_5011544418" evidence="6">
    <location>
        <begin position="21"/>
        <end position="129"/>
    </location>
</feature>
<feature type="region of interest" description="Disordered" evidence="5">
    <location>
        <begin position="110"/>
        <end position="129"/>
    </location>
</feature>
<dbReference type="GO" id="GO:0020037">
    <property type="term" value="F:heme binding"/>
    <property type="evidence" value="ECO:0007669"/>
    <property type="project" value="InterPro"/>
</dbReference>
<dbReference type="OrthoDB" id="5368673at2"/>
<dbReference type="STRING" id="223786.SAMN05216234_1265"/>
<dbReference type="SUPFAM" id="SSF46626">
    <property type="entry name" value="Cytochrome c"/>
    <property type="match status" value="1"/>
</dbReference>